<dbReference type="InterPro" id="IPR004096">
    <property type="entry name" value="V4R"/>
</dbReference>
<proteinExistence type="predicted"/>
<reference evidence="2" key="1">
    <citation type="submission" date="2018-06" db="EMBL/GenBank/DDBJ databases">
        <authorList>
            <person name="Zhirakovskaya E."/>
        </authorList>
    </citation>
    <scope>NUCLEOTIDE SEQUENCE</scope>
</reference>
<feature type="domain" description="4-vinyl reductase 4VR" evidence="1">
    <location>
        <begin position="148"/>
        <end position="208"/>
    </location>
</feature>
<organism evidence="2">
    <name type="scientific">hydrothermal vent metagenome</name>
    <dbReference type="NCBI Taxonomy" id="652676"/>
    <lineage>
        <taxon>unclassified sequences</taxon>
        <taxon>metagenomes</taxon>
        <taxon>ecological metagenomes</taxon>
    </lineage>
</organism>
<sequence>MTHLSTEEVEYYYPNKMGRIVLVALEEIMGRHGVNAVLNLAKLTHLVNNYPPNNLKLGFTFSEFSAIQQTLDDMYGERGGRGLALRTGRETWKYALKEFMPILGITDLAMRMLPLGIKIKIGLDVFAETFNKFSDQQVRLGEDDSHYLWIIERCPICWHRVSETPCCHLAVGLLEQALDWVSKGRRFKVEQISCIATGDETCTLAISKRPIM</sequence>
<dbReference type="Gene3D" id="3.30.1380.20">
    <property type="entry name" value="Trafficking protein particle complex subunit 3"/>
    <property type="match status" value="1"/>
</dbReference>
<protein>
    <recommendedName>
        <fullName evidence="1">4-vinyl reductase 4VR domain-containing protein</fullName>
    </recommendedName>
</protein>
<dbReference type="SUPFAM" id="SSF111126">
    <property type="entry name" value="Ligand-binding domain in the NO signalling and Golgi transport"/>
    <property type="match status" value="1"/>
</dbReference>
<dbReference type="Pfam" id="PF02830">
    <property type="entry name" value="V4R"/>
    <property type="match status" value="1"/>
</dbReference>
<evidence type="ECO:0000313" key="2">
    <source>
        <dbReference type="EMBL" id="VAW41593.1"/>
    </source>
</evidence>
<name>A0A3B0VMU4_9ZZZZ</name>
<accession>A0A3B0VMU4</accession>
<evidence type="ECO:0000259" key="1">
    <source>
        <dbReference type="SMART" id="SM00989"/>
    </source>
</evidence>
<dbReference type="AlphaFoldDB" id="A0A3B0VMU4"/>
<dbReference type="EMBL" id="UOEU01000850">
    <property type="protein sequence ID" value="VAW41593.1"/>
    <property type="molecule type" value="Genomic_DNA"/>
</dbReference>
<dbReference type="InterPro" id="IPR024096">
    <property type="entry name" value="NO_sig/Golgi_transp_ligand-bd"/>
</dbReference>
<dbReference type="SMART" id="SM00989">
    <property type="entry name" value="V4R"/>
    <property type="match status" value="1"/>
</dbReference>
<gene>
    <name evidence="2" type="ORF">MNBD_CHLOROFLEXI01-4096</name>
</gene>